<evidence type="ECO:0000313" key="1">
    <source>
        <dbReference type="EMBL" id="MCP3425430.1"/>
    </source>
</evidence>
<keyword evidence="2" id="KW-1185">Reference proteome</keyword>
<dbReference type="CDD" id="cd07505">
    <property type="entry name" value="HAD_BPGM-like"/>
    <property type="match status" value="1"/>
</dbReference>
<sequence>MSFTDTSAQQTAAPAAEWFPTCAVFDCDGVLMDTESQWIKTVEKVSGELGIERPADIADKLTALPAARIAEALARESMPAGTAEREVPARAGEILERLSRLDAERIARGVELIPGALELVEELAAVMPVAVASNSAAGILDTKLGIAGFTPFLRTWVSCDDVEAGKPAPDMYLEAVRRLGGSPERTLTVEDSAPGTAAAVAAGTRVVVLSENPDRAPEGHFALTGFEDPDFRAQVRRWTAAARKNSSRIPA</sequence>
<comment type="caution">
    <text evidence="1">The sequence shown here is derived from an EMBL/GenBank/DDBJ whole genome shotgun (WGS) entry which is preliminary data.</text>
</comment>
<reference evidence="1" key="1">
    <citation type="submission" date="2022-06" db="EMBL/GenBank/DDBJ databases">
        <title>Rothia sp. isolated from sandalwood seedling.</title>
        <authorList>
            <person name="Tuikhar N."/>
            <person name="Kirdat K."/>
            <person name="Thorat V."/>
            <person name="Swetha P."/>
            <person name="Padma S."/>
            <person name="Sundararaj R."/>
            <person name="Yadav A."/>
        </authorList>
    </citation>
    <scope>NUCLEOTIDE SEQUENCE</scope>
    <source>
        <strain evidence="1">AR01</strain>
    </source>
</reference>
<gene>
    <name evidence="1" type="ORF">NBM05_05200</name>
</gene>
<dbReference type="InterPro" id="IPR023198">
    <property type="entry name" value="PGP-like_dom2"/>
</dbReference>
<dbReference type="InterPro" id="IPR041492">
    <property type="entry name" value="HAD_2"/>
</dbReference>
<dbReference type="RefSeq" id="WP_254165647.1">
    <property type="nucleotide sequence ID" value="NZ_JANAFB010000009.1"/>
</dbReference>
<dbReference type="Pfam" id="PF13419">
    <property type="entry name" value="HAD_2"/>
    <property type="match status" value="1"/>
</dbReference>
<dbReference type="PANTHER" id="PTHR18901:SF38">
    <property type="entry name" value="PSEUDOURIDINE-5'-PHOSPHATASE"/>
    <property type="match status" value="1"/>
</dbReference>
<dbReference type="SFLD" id="SFLDS00003">
    <property type="entry name" value="Haloacid_Dehalogenase"/>
    <property type="match status" value="1"/>
</dbReference>
<dbReference type="InterPro" id="IPR023214">
    <property type="entry name" value="HAD_sf"/>
</dbReference>
<dbReference type="InterPro" id="IPR036412">
    <property type="entry name" value="HAD-like_sf"/>
</dbReference>
<dbReference type="NCBIfam" id="TIGR01509">
    <property type="entry name" value="HAD-SF-IA-v3"/>
    <property type="match status" value="1"/>
</dbReference>
<organism evidence="1 2">
    <name type="scientific">Rothia santali</name>
    <dbReference type="NCBI Taxonomy" id="2949643"/>
    <lineage>
        <taxon>Bacteria</taxon>
        <taxon>Bacillati</taxon>
        <taxon>Actinomycetota</taxon>
        <taxon>Actinomycetes</taxon>
        <taxon>Micrococcales</taxon>
        <taxon>Micrococcaceae</taxon>
        <taxon>Rothia</taxon>
    </lineage>
</organism>
<proteinExistence type="predicted"/>
<accession>A0A9X2HBX9</accession>
<dbReference type="Gene3D" id="3.40.50.1000">
    <property type="entry name" value="HAD superfamily/HAD-like"/>
    <property type="match status" value="1"/>
</dbReference>
<dbReference type="SFLD" id="SFLDG01129">
    <property type="entry name" value="C1.5:_HAD__Beta-PGM__Phosphata"/>
    <property type="match status" value="1"/>
</dbReference>
<name>A0A9X2HBX9_9MICC</name>
<dbReference type="InterPro" id="IPR006439">
    <property type="entry name" value="HAD-SF_hydro_IA"/>
</dbReference>
<dbReference type="EMBL" id="JANAFB010000009">
    <property type="protein sequence ID" value="MCP3425430.1"/>
    <property type="molecule type" value="Genomic_DNA"/>
</dbReference>
<dbReference type="Gene3D" id="1.10.150.240">
    <property type="entry name" value="Putative phosphatase, domain 2"/>
    <property type="match status" value="1"/>
</dbReference>
<dbReference type="Proteomes" id="UP001139502">
    <property type="component" value="Unassembled WGS sequence"/>
</dbReference>
<protein>
    <submittedName>
        <fullName evidence="1">HAD family phosphatase</fullName>
    </submittedName>
</protein>
<dbReference type="PANTHER" id="PTHR18901">
    <property type="entry name" value="2-DEOXYGLUCOSE-6-PHOSPHATE PHOSPHATASE 2"/>
    <property type="match status" value="1"/>
</dbReference>
<dbReference type="AlphaFoldDB" id="A0A9X2HBX9"/>
<evidence type="ECO:0000313" key="2">
    <source>
        <dbReference type="Proteomes" id="UP001139502"/>
    </source>
</evidence>
<dbReference type="SUPFAM" id="SSF56784">
    <property type="entry name" value="HAD-like"/>
    <property type="match status" value="1"/>
</dbReference>